<sequence>MNKFLLAPLAAALLVACNDSNSPAPTASAPPPAAAVQAEPAVAPEAPAEEFRYIIDRFADIQVLAYQVPGFESLDLKQKELLYYLYQAAYAGRDIMWDQNYRHNLRIRRTLEAVVRNYAGDRNTEAFRQFMTYAKQVWFANGIHHHYSTLKFQPEFSEEDFASYVNAVAEAGELPLREGQDAAGLIAELTPVIFDPNIAPKKVNTAADVDKVAASAVNFYGEDVTEQEVRDFYAAQSADDGDEPVSHGLNSRLVKGADGKLQEQVWKVGGLYGEAIEQIVVWLNKAIAVAENDKQRRALELLVKYYETGDLHTFDEYSIAWVEDADSRIDVVNGFIEVYNDPIAYRGSYESVVSFRDVETSKRIAAIGAQAQWFEDNSPIMDEHKRANVKGILGKAITVVAESGDASPSTPIGINLPNANWIRANHGSKSVNLSNIVSAYDAVPSKALHEFAWDQAEIDRGEKYKVVTSALHTDMHEVIGHASGKINPGVGTPKETLKQYSSTLEEGRADLVALYYMMDPKLVELGVMPNLEAGQSEYDGYIRNGIMTQLYRLKPGELIEEAHMRNRAMVARWAMDMGKEDSVIERRVRDGKTYFVINDYQALRDIFGQQLRELQRIKSEGDFEAIQHLVENFGTQVDPELHAEVLERFAKLDVAPYKGFVNPYLEPVVEDGKIVDVTISYPETFEEQMLYYAEHYSFLPTDND</sequence>
<evidence type="ECO:0000313" key="4">
    <source>
        <dbReference type="Proteomes" id="UP000321933"/>
    </source>
</evidence>
<gene>
    <name evidence="3" type="ORF">FVW59_06755</name>
</gene>
<protein>
    <submittedName>
        <fullName evidence="3">Dihydrofolate reductase</fullName>
    </submittedName>
</protein>
<dbReference type="Pfam" id="PF03571">
    <property type="entry name" value="Peptidase_M49"/>
    <property type="match status" value="2"/>
</dbReference>
<keyword evidence="4" id="KW-1185">Reference proteome</keyword>
<accession>A0A5C9A178</accession>
<evidence type="ECO:0000256" key="1">
    <source>
        <dbReference type="ARBA" id="ARBA00022723"/>
    </source>
</evidence>
<dbReference type="InterPro" id="IPR039461">
    <property type="entry name" value="Peptidase_M49"/>
</dbReference>
<dbReference type="RefSeq" id="WP_148063455.1">
    <property type="nucleotide sequence ID" value="NZ_VRYZ01000002.1"/>
</dbReference>
<keyword evidence="1" id="KW-0479">Metal-binding</keyword>
<dbReference type="PANTHER" id="PTHR23422:SF11">
    <property type="entry name" value="DIPEPTIDYL PEPTIDASE 3"/>
    <property type="match status" value="1"/>
</dbReference>
<dbReference type="EMBL" id="VRYZ01000002">
    <property type="protein sequence ID" value="TXS93520.1"/>
    <property type="molecule type" value="Genomic_DNA"/>
</dbReference>
<reference evidence="3 4" key="1">
    <citation type="submission" date="2019-08" db="EMBL/GenBank/DDBJ databases">
        <title>Parahaliea maris sp. nov., isolated from the surface seawater.</title>
        <authorList>
            <person name="Liu Y."/>
        </authorList>
    </citation>
    <scope>NUCLEOTIDE SEQUENCE [LARGE SCALE GENOMIC DNA]</scope>
    <source>
        <strain evidence="3 4">S2-26</strain>
    </source>
</reference>
<dbReference type="GO" id="GO:0046872">
    <property type="term" value="F:metal ion binding"/>
    <property type="evidence" value="ECO:0007669"/>
    <property type="project" value="UniProtKB-KW"/>
</dbReference>
<dbReference type="Proteomes" id="UP000321933">
    <property type="component" value="Unassembled WGS sequence"/>
</dbReference>
<dbReference type="PANTHER" id="PTHR23422">
    <property type="entry name" value="DIPEPTIDYL PEPTIDASE III-RELATED"/>
    <property type="match status" value="1"/>
</dbReference>
<dbReference type="Gene3D" id="3.30.540.30">
    <property type="match status" value="2"/>
</dbReference>
<dbReference type="PROSITE" id="PS51257">
    <property type="entry name" value="PROKAR_LIPOPROTEIN"/>
    <property type="match status" value="1"/>
</dbReference>
<evidence type="ECO:0000313" key="3">
    <source>
        <dbReference type="EMBL" id="TXS93520.1"/>
    </source>
</evidence>
<evidence type="ECO:0000256" key="2">
    <source>
        <dbReference type="ARBA" id="ARBA00022801"/>
    </source>
</evidence>
<name>A0A5C9A178_9GAMM</name>
<dbReference type="GO" id="GO:0016787">
    <property type="term" value="F:hydrolase activity"/>
    <property type="evidence" value="ECO:0007669"/>
    <property type="project" value="UniProtKB-KW"/>
</dbReference>
<dbReference type="AlphaFoldDB" id="A0A5C9A178"/>
<comment type="caution">
    <text evidence="3">The sequence shown here is derived from an EMBL/GenBank/DDBJ whole genome shotgun (WGS) entry which is preliminary data.</text>
</comment>
<keyword evidence="2" id="KW-0378">Hydrolase</keyword>
<organism evidence="3 4">
    <name type="scientific">Parahaliea aestuarii</name>
    <dbReference type="NCBI Taxonomy" id="1852021"/>
    <lineage>
        <taxon>Bacteria</taxon>
        <taxon>Pseudomonadati</taxon>
        <taxon>Pseudomonadota</taxon>
        <taxon>Gammaproteobacteria</taxon>
        <taxon>Cellvibrionales</taxon>
        <taxon>Halieaceae</taxon>
        <taxon>Parahaliea</taxon>
    </lineage>
</organism>
<dbReference type="OrthoDB" id="9812747at2"/>
<proteinExistence type="predicted"/>